<feature type="transmembrane region" description="Helical" evidence="7">
    <location>
        <begin position="412"/>
        <end position="431"/>
    </location>
</feature>
<feature type="domain" description="MacB-like periplasmic core" evidence="9">
    <location>
        <begin position="22"/>
        <end position="252"/>
    </location>
</feature>
<keyword evidence="5 7" id="KW-1133">Transmembrane helix</keyword>
<accession>A0A0K1PF73</accession>
<evidence type="ECO:0000313" key="10">
    <source>
        <dbReference type="EMBL" id="AKU92183.1"/>
    </source>
</evidence>
<dbReference type="STRING" id="1391653.AKJ08_2570"/>
<gene>
    <name evidence="10" type="ORF">AKJ08_2570</name>
</gene>
<evidence type="ECO:0000256" key="2">
    <source>
        <dbReference type="ARBA" id="ARBA00005236"/>
    </source>
</evidence>
<dbReference type="InterPro" id="IPR025857">
    <property type="entry name" value="MacB_PCD"/>
</dbReference>
<dbReference type="RefSeq" id="WP_050726393.1">
    <property type="nucleotide sequence ID" value="NZ_CP012332.1"/>
</dbReference>
<evidence type="ECO:0000256" key="7">
    <source>
        <dbReference type="SAM" id="Phobius"/>
    </source>
</evidence>
<protein>
    <submittedName>
        <fullName evidence="10">ABC transporter permease protein</fullName>
    </submittedName>
</protein>
<dbReference type="GO" id="GO:0098797">
    <property type="term" value="C:plasma membrane protein complex"/>
    <property type="evidence" value="ECO:0007669"/>
    <property type="project" value="TreeGrafter"/>
</dbReference>
<dbReference type="AlphaFoldDB" id="A0A0K1PF73"/>
<feature type="transmembrane region" description="Helical" evidence="7">
    <location>
        <begin position="20"/>
        <end position="39"/>
    </location>
</feature>
<dbReference type="EMBL" id="CP012332">
    <property type="protein sequence ID" value="AKU92183.1"/>
    <property type="molecule type" value="Genomic_DNA"/>
</dbReference>
<dbReference type="InterPro" id="IPR051447">
    <property type="entry name" value="Lipoprotein-release_system"/>
</dbReference>
<keyword evidence="6 7" id="KW-0472">Membrane</keyword>
<comment type="similarity">
    <text evidence="2">Belongs to the ABC-4 integral membrane protein family. LolC/E subfamily.</text>
</comment>
<evidence type="ECO:0000259" key="8">
    <source>
        <dbReference type="Pfam" id="PF02687"/>
    </source>
</evidence>
<feature type="domain" description="ABC3 transporter permease C-terminal" evidence="8">
    <location>
        <begin position="310"/>
        <end position="438"/>
    </location>
</feature>
<name>A0A0K1PF73_9BACT</name>
<dbReference type="OrthoDB" id="9770036at2"/>
<dbReference type="Pfam" id="PF02687">
    <property type="entry name" value="FtsX"/>
    <property type="match status" value="1"/>
</dbReference>
<dbReference type="PANTHER" id="PTHR30489:SF0">
    <property type="entry name" value="LIPOPROTEIN-RELEASING SYSTEM TRANSMEMBRANE PROTEIN LOLE"/>
    <property type="match status" value="1"/>
</dbReference>
<dbReference type="PATRIC" id="fig|1391653.3.peg.2673"/>
<feature type="transmembrane region" description="Helical" evidence="7">
    <location>
        <begin position="352"/>
        <end position="378"/>
    </location>
</feature>
<dbReference type="InterPro" id="IPR003838">
    <property type="entry name" value="ABC3_permease_C"/>
</dbReference>
<evidence type="ECO:0000256" key="4">
    <source>
        <dbReference type="ARBA" id="ARBA00022692"/>
    </source>
</evidence>
<keyword evidence="3" id="KW-1003">Cell membrane</keyword>
<reference evidence="10 11" key="1">
    <citation type="submission" date="2015-08" db="EMBL/GenBank/DDBJ databases">
        <authorList>
            <person name="Babu N.S."/>
            <person name="Beckwith C.J."/>
            <person name="Beseler K.G."/>
            <person name="Brison A."/>
            <person name="Carone J.V."/>
            <person name="Caskin T.P."/>
            <person name="Diamond M."/>
            <person name="Durham M.E."/>
            <person name="Foxe J.M."/>
            <person name="Go M."/>
            <person name="Henderson B.A."/>
            <person name="Jones I.B."/>
            <person name="McGettigan J.A."/>
            <person name="Micheletti S.J."/>
            <person name="Nasrallah M.E."/>
            <person name="Ortiz D."/>
            <person name="Piller C.R."/>
            <person name="Privatt S.R."/>
            <person name="Schneider S.L."/>
            <person name="Sharp S."/>
            <person name="Smith T.C."/>
            <person name="Stanton J.D."/>
            <person name="Ullery H.E."/>
            <person name="Wilson R.J."/>
            <person name="Serrano M.G."/>
            <person name="Buck G."/>
            <person name="Lee V."/>
            <person name="Wang Y."/>
            <person name="Carvalho R."/>
            <person name="Voegtly L."/>
            <person name="Shi R."/>
            <person name="Duckworth R."/>
            <person name="Johnson A."/>
            <person name="Loviza R."/>
            <person name="Walstead R."/>
            <person name="Shah Z."/>
            <person name="Kiflezghi M."/>
            <person name="Wade K."/>
            <person name="Ball S.L."/>
            <person name="Bradley K.W."/>
            <person name="Asai D.J."/>
            <person name="Bowman C.A."/>
            <person name="Russell D.A."/>
            <person name="Pope W.H."/>
            <person name="Jacobs-Sera D."/>
            <person name="Hendrix R.W."/>
            <person name="Hatfull G.F."/>
        </authorList>
    </citation>
    <scope>NUCLEOTIDE SEQUENCE [LARGE SCALE GENOMIC DNA]</scope>
    <source>
        <strain evidence="10 11">DSM 27710</strain>
    </source>
</reference>
<sequence length="447" mass="48606">MGIYVKIALRNLLQARRRSLLLSVALGMVTTLLVVLLALSQGLTDNMRKTATTLASGHVNVGGFFKLTQGQVAPFIAEGEPVRKIIEENTPGLDFVIDRLGGFGKLISDTGSTVSSFNGIDPAVEQQFLERIQLAPERDYKEGGRNEAFGDRSRIGQPGTILLFAGQAKRLGVGVGDNVTITTETTRGAMNSAEFTVVAIARDMGMMSSWYTFVSKDAVRHLYRMKEESTGGFFVYLKDIGQADATMAHLRKVFEEKGYSILDHESKPSFMRFESLVAESWTGQRLNISTWEDEGAFLKWTIAGFNAVSIFLIGVLMLIIVVGIMNTMWMSVRERTSEVGTLRAIGMRRRRVLTLFVTEAILLGLAATAAGSLFGGAISGLLDAAALPIPSDAARMIMLSDTLHLAVEPAQLVKAIALFTLVTGFSALWPASRAARMRPVNAIHHVG</sequence>
<evidence type="ECO:0000256" key="6">
    <source>
        <dbReference type="ARBA" id="ARBA00023136"/>
    </source>
</evidence>
<organism evidence="10 11">
    <name type="scientific">Vulgatibacter incomptus</name>
    <dbReference type="NCBI Taxonomy" id="1391653"/>
    <lineage>
        <taxon>Bacteria</taxon>
        <taxon>Pseudomonadati</taxon>
        <taxon>Myxococcota</taxon>
        <taxon>Myxococcia</taxon>
        <taxon>Myxococcales</taxon>
        <taxon>Cystobacterineae</taxon>
        <taxon>Vulgatibacteraceae</taxon>
        <taxon>Vulgatibacter</taxon>
    </lineage>
</organism>
<keyword evidence="11" id="KW-1185">Reference proteome</keyword>
<feature type="transmembrane region" description="Helical" evidence="7">
    <location>
        <begin position="308"/>
        <end position="332"/>
    </location>
</feature>
<dbReference type="Pfam" id="PF12704">
    <property type="entry name" value="MacB_PCD"/>
    <property type="match status" value="1"/>
</dbReference>
<proteinExistence type="inferred from homology"/>
<keyword evidence="4 7" id="KW-0812">Transmembrane</keyword>
<evidence type="ECO:0000256" key="3">
    <source>
        <dbReference type="ARBA" id="ARBA00022475"/>
    </source>
</evidence>
<dbReference type="GO" id="GO:0044874">
    <property type="term" value="P:lipoprotein localization to outer membrane"/>
    <property type="evidence" value="ECO:0007669"/>
    <property type="project" value="TreeGrafter"/>
</dbReference>
<dbReference type="PANTHER" id="PTHR30489">
    <property type="entry name" value="LIPOPROTEIN-RELEASING SYSTEM TRANSMEMBRANE PROTEIN LOLE"/>
    <property type="match status" value="1"/>
</dbReference>
<evidence type="ECO:0000256" key="5">
    <source>
        <dbReference type="ARBA" id="ARBA00022989"/>
    </source>
</evidence>
<dbReference type="KEGG" id="vin:AKJ08_2570"/>
<dbReference type="Proteomes" id="UP000055590">
    <property type="component" value="Chromosome"/>
</dbReference>
<evidence type="ECO:0000313" key="11">
    <source>
        <dbReference type="Proteomes" id="UP000055590"/>
    </source>
</evidence>
<comment type="subcellular location">
    <subcellularLocation>
        <location evidence="1">Cell membrane</location>
        <topology evidence="1">Multi-pass membrane protein</topology>
    </subcellularLocation>
</comment>
<evidence type="ECO:0000256" key="1">
    <source>
        <dbReference type="ARBA" id="ARBA00004651"/>
    </source>
</evidence>
<evidence type="ECO:0000259" key="9">
    <source>
        <dbReference type="Pfam" id="PF12704"/>
    </source>
</evidence>